<keyword evidence="2" id="KW-1185">Reference proteome</keyword>
<evidence type="ECO:0000313" key="2">
    <source>
        <dbReference type="Proteomes" id="UP000268669"/>
    </source>
</evidence>
<accession>A0ABM7AFP7</accession>
<reference evidence="1" key="1">
    <citation type="submission" date="2018-11" db="EMBL/GenBank/DDBJ databases">
        <title>FDA dAtabase for Regulatory Grade micrObial Sequences (FDA-ARGOS): Supporting development and validation of Infectious Disease Dx tests.</title>
        <authorList>
            <person name="Bliska J."/>
            <person name="Cleland M.-M."/>
            <person name="Tallon L."/>
            <person name="Sadzewicz L."/>
            <person name="Zhao X."/>
            <person name="Vavikolanu K."/>
            <person name="Mehta A."/>
            <person name="Aluvathingal J."/>
            <person name="Nadendla S."/>
            <person name="Yan Y."/>
            <person name="Sichtig H."/>
        </authorList>
    </citation>
    <scope>NUCLEOTIDE SEQUENCE [LARGE SCALE GENOMIC DNA]</scope>
    <source>
        <strain evidence="1">FDAARGOS_581</strain>
    </source>
</reference>
<organism evidence="1 2">
    <name type="scientific">Yersinia pseudotuberculosis</name>
    <dbReference type="NCBI Taxonomy" id="633"/>
    <lineage>
        <taxon>Bacteria</taxon>
        <taxon>Pseudomonadati</taxon>
        <taxon>Pseudomonadota</taxon>
        <taxon>Gammaproteobacteria</taxon>
        <taxon>Enterobacterales</taxon>
        <taxon>Yersiniaceae</taxon>
        <taxon>Yersinia</taxon>
    </lineage>
</organism>
<gene>
    <name evidence="1" type="ORF">EGX47_08530</name>
</gene>
<proteinExistence type="predicted"/>
<name>A0ABM7AFP7_YERPU</name>
<evidence type="ECO:0000313" key="1">
    <source>
        <dbReference type="EMBL" id="AYW91359.1"/>
    </source>
</evidence>
<dbReference type="Proteomes" id="UP000268669">
    <property type="component" value="Chromosome"/>
</dbReference>
<protein>
    <submittedName>
        <fullName evidence="1">Uncharacterized protein</fullName>
    </submittedName>
</protein>
<dbReference type="EMBL" id="CP033713">
    <property type="protein sequence ID" value="AYW91359.1"/>
    <property type="molecule type" value="Genomic_DNA"/>
</dbReference>
<sequence length="72" mass="8116">MSRRKAACCGLEEARPLDGPSHERSQRTCSLKYDGKAIGVAMRLAATPNKNSEIIRIGPWVTPHHNDFWQVR</sequence>